<evidence type="ECO:0000256" key="2">
    <source>
        <dbReference type="SAM" id="MobiDB-lite"/>
    </source>
</evidence>
<dbReference type="Proteomes" id="UP000824239">
    <property type="component" value="Unassembled WGS sequence"/>
</dbReference>
<feature type="compositionally biased region" description="Acidic residues" evidence="2">
    <location>
        <begin position="298"/>
        <end position="310"/>
    </location>
</feature>
<comment type="caution">
    <text evidence="4">The sequence shown here is derived from an EMBL/GenBank/DDBJ whole genome shotgun (WGS) entry which is preliminary data.</text>
</comment>
<protein>
    <submittedName>
        <fullName evidence="4">S-layer homology domain-containing protein</fullName>
    </submittedName>
</protein>
<dbReference type="EMBL" id="DVHE01000034">
    <property type="protein sequence ID" value="HIR50470.1"/>
    <property type="molecule type" value="Genomic_DNA"/>
</dbReference>
<evidence type="ECO:0000313" key="5">
    <source>
        <dbReference type="Proteomes" id="UP000824239"/>
    </source>
</evidence>
<dbReference type="AlphaFoldDB" id="A0A9D1IWK0"/>
<dbReference type="PANTHER" id="PTHR43308:SF5">
    <property type="entry name" value="S-LAYER PROTEIN _ PEPTIDOGLYCAN ENDO-BETA-N-ACETYLGLUCOSAMINIDASE"/>
    <property type="match status" value="1"/>
</dbReference>
<keyword evidence="1" id="KW-0677">Repeat</keyword>
<feature type="domain" description="SLH" evidence="3">
    <location>
        <begin position="93"/>
        <end position="152"/>
    </location>
</feature>
<proteinExistence type="predicted"/>
<dbReference type="InterPro" id="IPR001119">
    <property type="entry name" value="SLH_dom"/>
</dbReference>
<feature type="region of interest" description="Disordered" evidence="2">
    <location>
        <begin position="276"/>
        <end position="318"/>
    </location>
</feature>
<feature type="domain" description="SLH" evidence="3">
    <location>
        <begin position="30"/>
        <end position="92"/>
    </location>
</feature>
<name>A0A9D1IWK0_9FIRM</name>
<evidence type="ECO:0000259" key="3">
    <source>
        <dbReference type="PROSITE" id="PS51272"/>
    </source>
</evidence>
<evidence type="ECO:0000313" key="4">
    <source>
        <dbReference type="EMBL" id="HIR50470.1"/>
    </source>
</evidence>
<sequence>MKKLRSMWRGRSVLALALVLLMLGGTGILAAGVTYTDVAGHWSQTMVEEAAANGLDMLTGDQFKPNEPITREQFTHMVNWAFGLTTEAESLPFTDIAADDVYASDISIAYRAKYVGGRSETEFDPYSPLTRQEAAVILSRLIPLYGVEATGKIETFTDYGSIATWAQDAMGRMTTKGYFDGYPDLTIRPLGTLTNAEALALLTRIVADVTINSKDFTVSAGDVYENTVYTGTITVPAGYRVTFRNCVILGTLVSKTTEEKTNWALEDETTAANVEYAEEAPSTGGSSSSRPDPKPDPDPDPDPDPEPGGDDDVHIEFG</sequence>
<feature type="domain" description="SLH" evidence="3">
    <location>
        <begin position="153"/>
        <end position="216"/>
    </location>
</feature>
<dbReference type="PROSITE" id="PS51272">
    <property type="entry name" value="SLH"/>
    <property type="match status" value="3"/>
</dbReference>
<reference evidence="4" key="2">
    <citation type="journal article" date="2021" name="PeerJ">
        <title>Extensive microbial diversity within the chicken gut microbiome revealed by metagenomics and culture.</title>
        <authorList>
            <person name="Gilroy R."/>
            <person name="Ravi A."/>
            <person name="Getino M."/>
            <person name="Pursley I."/>
            <person name="Horton D.L."/>
            <person name="Alikhan N.F."/>
            <person name="Baker D."/>
            <person name="Gharbi K."/>
            <person name="Hall N."/>
            <person name="Watson M."/>
            <person name="Adriaenssens E.M."/>
            <person name="Foster-Nyarko E."/>
            <person name="Jarju S."/>
            <person name="Secka A."/>
            <person name="Antonio M."/>
            <person name="Oren A."/>
            <person name="Chaudhuri R.R."/>
            <person name="La Ragione R."/>
            <person name="Hildebrand F."/>
            <person name="Pallen M.J."/>
        </authorList>
    </citation>
    <scope>NUCLEOTIDE SEQUENCE</scope>
    <source>
        <strain evidence="4">ChiBcec15-4380</strain>
    </source>
</reference>
<dbReference type="PANTHER" id="PTHR43308">
    <property type="entry name" value="OUTER MEMBRANE PROTEIN ALPHA-RELATED"/>
    <property type="match status" value="1"/>
</dbReference>
<accession>A0A9D1IWK0</accession>
<organism evidence="4 5">
    <name type="scientific">Candidatus Avoscillospira avicola</name>
    <dbReference type="NCBI Taxonomy" id="2840706"/>
    <lineage>
        <taxon>Bacteria</taxon>
        <taxon>Bacillati</taxon>
        <taxon>Bacillota</taxon>
        <taxon>Clostridia</taxon>
        <taxon>Eubacteriales</taxon>
        <taxon>Oscillospiraceae</taxon>
        <taxon>Oscillospiraceae incertae sedis</taxon>
        <taxon>Candidatus Avoscillospira</taxon>
    </lineage>
</organism>
<gene>
    <name evidence="4" type="ORF">IAA53_04170</name>
</gene>
<evidence type="ECO:0000256" key="1">
    <source>
        <dbReference type="ARBA" id="ARBA00022737"/>
    </source>
</evidence>
<dbReference type="Pfam" id="PF00395">
    <property type="entry name" value="SLH"/>
    <property type="match status" value="3"/>
</dbReference>
<dbReference type="InterPro" id="IPR051465">
    <property type="entry name" value="Cell_Envelope_Struct_Comp"/>
</dbReference>
<reference evidence="4" key="1">
    <citation type="submission" date="2020-10" db="EMBL/GenBank/DDBJ databases">
        <authorList>
            <person name="Gilroy R."/>
        </authorList>
    </citation>
    <scope>NUCLEOTIDE SEQUENCE</scope>
    <source>
        <strain evidence="4">ChiBcec15-4380</strain>
    </source>
</reference>